<evidence type="ECO:0000313" key="2">
    <source>
        <dbReference type="Proteomes" id="UP001500403"/>
    </source>
</evidence>
<reference evidence="1 2" key="1">
    <citation type="journal article" date="2019" name="Int. J. Syst. Evol. Microbiol.">
        <title>The Global Catalogue of Microorganisms (GCM) 10K type strain sequencing project: providing services to taxonomists for standard genome sequencing and annotation.</title>
        <authorList>
            <consortium name="The Broad Institute Genomics Platform"/>
            <consortium name="The Broad Institute Genome Sequencing Center for Infectious Disease"/>
            <person name="Wu L."/>
            <person name="Ma J."/>
        </authorList>
    </citation>
    <scope>NUCLEOTIDE SEQUENCE [LARGE SCALE GENOMIC DNA]</scope>
    <source>
        <strain evidence="1 2">JCM 9088</strain>
    </source>
</reference>
<dbReference type="EMBL" id="BAAAUD010000013">
    <property type="protein sequence ID" value="GAA2929324.1"/>
    <property type="molecule type" value="Genomic_DNA"/>
</dbReference>
<proteinExistence type="predicted"/>
<gene>
    <name evidence="1" type="ORF">GCM10010446_12320</name>
</gene>
<comment type="caution">
    <text evidence="1">The sequence shown here is derived from an EMBL/GenBank/DDBJ whole genome shotgun (WGS) entry which is preliminary data.</text>
</comment>
<evidence type="ECO:0000313" key="1">
    <source>
        <dbReference type="EMBL" id="GAA2929324.1"/>
    </source>
</evidence>
<sequence length="147" mass="15739">MSARDELVEIVTGDPESSGGDAVWAADLVDAHAAEVRAEQAAEIDRLRAELTTRPQEEYPGELAHLRDLLRAVGRLADTQPKGNPLTVLLIDHYSDSRMVDAQLAKEGHDLGPADGQQKMRLLAKLRAGLTPISNDTPVAPNGGGRS</sequence>
<dbReference type="Proteomes" id="UP001500403">
    <property type="component" value="Unassembled WGS sequence"/>
</dbReference>
<accession>A0ABN3WYP6</accession>
<dbReference type="RefSeq" id="WP_344491835.1">
    <property type="nucleotide sequence ID" value="NZ_BAAAUD010000013.1"/>
</dbReference>
<name>A0ABN3WYP6_9ACTN</name>
<organism evidence="1 2">
    <name type="scientific">Streptomyces enissocaesilis</name>
    <dbReference type="NCBI Taxonomy" id="332589"/>
    <lineage>
        <taxon>Bacteria</taxon>
        <taxon>Bacillati</taxon>
        <taxon>Actinomycetota</taxon>
        <taxon>Actinomycetes</taxon>
        <taxon>Kitasatosporales</taxon>
        <taxon>Streptomycetaceae</taxon>
        <taxon>Streptomyces</taxon>
        <taxon>Streptomyces rochei group</taxon>
    </lineage>
</organism>
<keyword evidence="2" id="KW-1185">Reference proteome</keyword>
<protein>
    <submittedName>
        <fullName evidence="1">Uncharacterized protein</fullName>
    </submittedName>
</protein>